<keyword evidence="1" id="KW-0175">Coiled coil</keyword>
<keyword evidence="2" id="KW-0812">Transmembrane</keyword>
<dbReference type="Proteomes" id="UP000275571">
    <property type="component" value="Plasmid lp34"/>
</dbReference>
<name>A0A386PNP8_9SPIR</name>
<evidence type="ECO:0000256" key="1">
    <source>
        <dbReference type="SAM" id="Coils"/>
    </source>
</evidence>
<dbReference type="KEGG" id="btur:DB313_06115"/>
<dbReference type="NCBIfam" id="NF040499">
    <property type="entry name" value="Bdr_N_group1"/>
    <property type="match status" value="1"/>
</dbReference>
<dbReference type="AlphaFoldDB" id="A0A386PNP8"/>
<evidence type="ECO:0000256" key="2">
    <source>
        <dbReference type="SAM" id="Phobius"/>
    </source>
</evidence>
<evidence type="ECO:0008006" key="5">
    <source>
        <dbReference type="Google" id="ProtNLM"/>
    </source>
</evidence>
<sequence length="131" mass="15056">MQHIHITEQMVIDEFVKIGFNETIDSDIANRYYHNEISYKALQLIKMELKGDIADVKNELKGDIVAVKNELKGDIVAVKNELKDVKNEIKCDIALLNVKIDNLEKNNRWFFGLSFAIWLTTIGGFIALFLK</sequence>
<gene>
    <name evidence="3" type="ORF">DB313_06115</name>
</gene>
<feature type="coiled-coil region" evidence="1">
    <location>
        <begin position="39"/>
        <end position="106"/>
    </location>
</feature>
<keyword evidence="2" id="KW-1133">Transmembrane helix</keyword>
<dbReference type="OrthoDB" id="352760at2"/>
<keyword evidence="3" id="KW-0614">Plasmid</keyword>
<keyword evidence="4" id="KW-1185">Reference proteome</keyword>
<dbReference type="RefSeq" id="WP_120104995.1">
    <property type="nucleotide sequence ID" value="NZ_CP028890.1"/>
</dbReference>
<evidence type="ECO:0000313" key="3">
    <source>
        <dbReference type="EMBL" id="AYE37074.1"/>
    </source>
</evidence>
<organism evidence="3 4">
    <name type="scientific">Borrelia turcica IST7</name>
    <dbReference type="NCBI Taxonomy" id="1104446"/>
    <lineage>
        <taxon>Bacteria</taxon>
        <taxon>Pseudomonadati</taxon>
        <taxon>Spirochaetota</taxon>
        <taxon>Spirochaetia</taxon>
        <taxon>Spirochaetales</taxon>
        <taxon>Borreliaceae</taxon>
        <taxon>Borrelia</taxon>
    </lineage>
</organism>
<geneLocation type="plasmid" evidence="3 4">
    <name>lp34</name>
</geneLocation>
<protein>
    <recommendedName>
        <fullName evidence="5">DUF1640 domain-containing protein</fullName>
    </recommendedName>
</protein>
<dbReference type="Gene3D" id="1.20.5.170">
    <property type="match status" value="1"/>
</dbReference>
<accession>A0A386PNP8</accession>
<feature type="transmembrane region" description="Helical" evidence="2">
    <location>
        <begin position="109"/>
        <end position="130"/>
    </location>
</feature>
<keyword evidence="2" id="KW-0472">Membrane</keyword>
<evidence type="ECO:0000313" key="4">
    <source>
        <dbReference type="Proteomes" id="UP000275571"/>
    </source>
</evidence>
<dbReference type="EMBL" id="CP028890">
    <property type="protein sequence ID" value="AYE37074.1"/>
    <property type="molecule type" value="Genomic_DNA"/>
</dbReference>
<proteinExistence type="predicted"/>
<reference evidence="3 4" key="1">
    <citation type="journal article" date="2018" name="Infect. Genet. Evol.">
        <title>Genome-wide analysis of Borrelia turcica and 'Candidatus Borrelia tachyglossi' shows relapsing fever-like genomes with unique genomic links to Lyme disease Borrelia.</title>
        <authorList>
            <person name="Gofton A.W."/>
            <person name="Margos G."/>
            <person name="Fingerle V."/>
            <person name="Hepner S."/>
            <person name="Loh S.M."/>
            <person name="Ryan U."/>
            <person name="Irwin P."/>
            <person name="Oskam C.L."/>
        </authorList>
    </citation>
    <scope>NUCLEOTIDE SEQUENCE [LARGE SCALE GENOMIC DNA]</scope>
    <source>
        <strain evidence="3 4">IST7</strain>
        <plasmid evidence="3">lp34</plasmid>
    </source>
</reference>